<dbReference type="AlphaFoldDB" id="A0A812MNM6"/>
<keyword evidence="7" id="KW-0489">Methyltransferase</keyword>
<keyword evidence="8" id="KW-0808">Transferase</keyword>
<protein>
    <recommendedName>
        <fullName evidence="6">tRNA wybutosine-synthesizing protein 4</fullName>
        <ecNumber evidence="5">2.1.1.290</ecNumber>
        <ecNumber evidence="4">2.3.1.231</ecNumber>
    </recommendedName>
    <alternativeName>
        <fullName evidence="12">tRNA(Phe) (7-(3-amino-3-(methoxycarbonyl)propyl)wyosine(37)-N)-methoxycarbonyltransferase</fullName>
    </alternativeName>
    <alternativeName>
        <fullName evidence="11">tRNA(Phe) (7-(3-amino-3-carboxypropyl)wyosine(37)-O)-methyltransferase</fullName>
    </alternativeName>
</protein>
<evidence type="ECO:0000256" key="3">
    <source>
        <dbReference type="ARBA" id="ARBA00010703"/>
    </source>
</evidence>
<evidence type="ECO:0000313" key="15">
    <source>
        <dbReference type="EMBL" id="CAE7269573.1"/>
    </source>
</evidence>
<dbReference type="OrthoDB" id="203237at2759"/>
<dbReference type="Gene3D" id="3.40.50.150">
    <property type="entry name" value="Vaccinia Virus protein VP39"/>
    <property type="match status" value="1"/>
</dbReference>
<evidence type="ECO:0000256" key="4">
    <source>
        <dbReference type="ARBA" id="ARBA00012155"/>
    </source>
</evidence>
<dbReference type="EC" id="2.3.1.231" evidence="4"/>
<evidence type="ECO:0000256" key="13">
    <source>
        <dbReference type="ARBA" id="ARBA00049250"/>
    </source>
</evidence>
<dbReference type="SUPFAM" id="SSF117281">
    <property type="entry name" value="Kelch motif"/>
    <property type="match status" value="1"/>
</dbReference>
<evidence type="ECO:0000256" key="14">
    <source>
        <dbReference type="SAM" id="MobiDB-lite"/>
    </source>
</evidence>
<evidence type="ECO:0000256" key="1">
    <source>
        <dbReference type="ARBA" id="ARBA00001806"/>
    </source>
</evidence>
<dbReference type="Proteomes" id="UP000601435">
    <property type="component" value="Unassembled WGS sequence"/>
</dbReference>
<evidence type="ECO:0000256" key="9">
    <source>
        <dbReference type="ARBA" id="ARBA00022691"/>
    </source>
</evidence>
<accession>A0A812MNM6</accession>
<comment type="catalytic activity">
    <reaction evidence="13">
        <text>7-[(3S)-(3-amino-3-methoxycarbonyl)propyl]wyosine(37) in tRNA(Phe) + S-adenosyl-L-methionine + CO2 = wybutosine(37) in tRNA(Phe) + S-adenosyl-L-homocysteine + 2 H(+)</text>
        <dbReference type="Rhea" id="RHEA:37119"/>
        <dbReference type="Rhea" id="RHEA-COMP:11844"/>
        <dbReference type="Rhea" id="RHEA-COMP:11847"/>
        <dbReference type="ChEBI" id="CHEBI:15378"/>
        <dbReference type="ChEBI" id="CHEBI:16526"/>
        <dbReference type="ChEBI" id="CHEBI:57856"/>
        <dbReference type="ChEBI" id="CHEBI:59789"/>
        <dbReference type="ChEBI" id="CHEBI:73544"/>
        <dbReference type="ChEBI" id="CHEBI:74275"/>
        <dbReference type="EC" id="2.3.1.231"/>
    </reaction>
</comment>
<comment type="similarity">
    <text evidence="3">Belongs to the methyltransferase superfamily. LCMT family.</text>
</comment>
<dbReference type="EC" id="2.1.1.290" evidence="5"/>
<dbReference type="InterPro" id="IPR029063">
    <property type="entry name" value="SAM-dependent_MTases_sf"/>
</dbReference>
<evidence type="ECO:0000256" key="10">
    <source>
        <dbReference type="ARBA" id="ARBA00022694"/>
    </source>
</evidence>
<evidence type="ECO:0000256" key="5">
    <source>
        <dbReference type="ARBA" id="ARBA00012779"/>
    </source>
</evidence>
<gene>
    <name evidence="15" type="primary">Lcmt2</name>
    <name evidence="15" type="ORF">SNEC2469_LOCUS6429</name>
</gene>
<keyword evidence="10" id="KW-0819">tRNA processing</keyword>
<organism evidence="15 16">
    <name type="scientific">Symbiodinium necroappetens</name>
    <dbReference type="NCBI Taxonomy" id="1628268"/>
    <lineage>
        <taxon>Eukaryota</taxon>
        <taxon>Sar</taxon>
        <taxon>Alveolata</taxon>
        <taxon>Dinophyceae</taxon>
        <taxon>Suessiales</taxon>
        <taxon>Symbiodiniaceae</taxon>
        <taxon>Symbiodinium</taxon>
    </lineage>
</organism>
<evidence type="ECO:0000256" key="7">
    <source>
        <dbReference type="ARBA" id="ARBA00022603"/>
    </source>
</evidence>
<dbReference type="SUPFAM" id="SSF53335">
    <property type="entry name" value="S-adenosyl-L-methionine-dependent methyltransferases"/>
    <property type="match status" value="1"/>
</dbReference>
<name>A0A812MNM6_9DINO</name>
<keyword evidence="16" id="KW-1185">Reference proteome</keyword>
<evidence type="ECO:0000256" key="2">
    <source>
        <dbReference type="ARBA" id="ARBA00004797"/>
    </source>
</evidence>
<dbReference type="Gene3D" id="2.120.10.80">
    <property type="entry name" value="Kelch-type beta propeller"/>
    <property type="match status" value="1"/>
</dbReference>
<comment type="pathway">
    <text evidence="2">tRNA modification; wybutosine-tRNA(Phe) biosynthesis.</text>
</comment>
<proteinExistence type="inferred from homology"/>
<dbReference type="GO" id="GO:0031591">
    <property type="term" value="P:wybutosine biosynthetic process"/>
    <property type="evidence" value="ECO:0007669"/>
    <property type="project" value="TreeGrafter"/>
</dbReference>
<evidence type="ECO:0000313" key="16">
    <source>
        <dbReference type="Proteomes" id="UP000601435"/>
    </source>
</evidence>
<reference evidence="15" key="1">
    <citation type="submission" date="2021-02" db="EMBL/GenBank/DDBJ databases">
        <authorList>
            <person name="Dougan E. K."/>
            <person name="Rhodes N."/>
            <person name="Thang M."/>
            <person name="Chan C."/>
        </authorList>
    </citation>
    <scope>NUCLEOTIDE SEQUENCE</scope>
</reference>
<dbReference type="PANTHER" id="PTHR46529:SF1">
    <property type="entry name" value="TRNA WYBUTOSINE-SYNTHESIZING PROTEIN 4"/>
    <property type="match status" value="1"/>
</dbReference>
<dbReference type="EMBL" id="CAJNJA010011276">
    <property type="protein sequence ID" value="CAE7269573.1"/>
    <property type="molecule type" value="Genomic_DNA"/>
</dbReference>
<dbReference type="UniPathway" id="UPA00375"/>
<dbReference type="PANTHER" id="PTHR46529">
    <property type="entry name" value="TRNA WYBUTOSINE-SYNTHESIZING PROTEIN 4"/>
    <property type="match status" value="1"/>
</dbReference>
<evidence type="ECO:0000256" key="8">
    <source>
        <dbReference type="ARBA" id="ARBA00022679"/>
    </source>
</evidence>
<evidence type="ECO:0000256" key="11">
    <source>
        <dbReference type="ARBA" id="ARBA00029750"/>
    </source>
</evidence>
<evidence type="ECO:0000256" key="12">
    <source>
        <dbReference type="ARBA" id="ARBA00030847"/>
    </source>
</evidence>
<dbReference type="GO" id="GO:0008175">
    <property type="term" value="F:tRNA methyltransferase activity"/>
    <property type="evidence" value="ECO:0007669"/>
    <property type="project" value="TreeGrafter"/>
</dbReference>
<dbReference type="Pfam" id="PF24681">
    <property type="entry name" value="Kelch_KLHDC2_KLHL20_DRC7"/>
    <property type="match status" value="1"/>
</dbReference>
<dbReference type="Pfam" id="PF04072">
    <property type="entry name" value="LCM"/>
    <property type="match status" value="1"/>
</dbReference>
<keyword evidence="9" id="KW-0949">S-adenosyl-L-methionine</keyword>
<dbReference type="InterPro" id="IPR015915">
    <property type="entry name" value="Kelch-typ_b-propeller"/>
</dbReference>
<comment type="caution">
    <text evidence="15">The sequence shown here is derived from an EMBL/GenBank/DDBJ whole genome shotgun (WGS) entry which is preliminary data.</text>
</comment>
<dbReference type="GO" id="GO:0030488">
    <property type="term" value="P:tRNA methylation"/>
    <property type="evidence" value="ECO:0007669"/>
    <property type="project" value="TreeGrafter"/>
</dbReference>
<feature type="region of interest" description="Disordered" evidence="14">
    <location>
        <begin position="18"/>
        <end position="44"/>
    </location>
</feature>
<dbReference type="InterPro" id="IPR007213">
    <property type="entry name" value="Ppm1/Ppm2/Tcmp"/>
</dbReference>
<evidence type="ECO:0000256" key="6">
    <source>
        <dbReference type="ARBA" id="ARBA00018045"/>
    </source>
</evidence>
<comment type="catalytic activity">
    <reaction evidence="1">
        <text>7-[(3S)-3-amino-3-carboxypropyl]wyosine(37) in tRNA(Phe) + S-adenosyl-L-methionine = 7-[(3S)-(3-amino-3-methoxycarbonyl)propyl]wyosine(37) in tRNA(Phe) + S-adenosyl-L-homocysteine</text>
        <dbReference type="Rhea" id="RHEA:36903"/>
        <dbReference type="Rhea" id="RHEA-COMP:10379"/>
        <dbReference type="Rhea" id="RHEA-COMP:11844"/>
        <dbReference type="ChEBI" id="CHEBI:57856"/>
        <dbReference type="ChEBI" id="CHEBI:59789"/>
        <dbReference type="ChEBI" id="CHEBI:73543"/>
        <dbReference type="ChEBI" id="CHEBI:74275"/>
        <dbReference type="EC" id="2.1.1.290"/>
    </reaction>
</comment>
<sequence length="674" mass="73603">MEEVSALCFQGHALNDAPNHVTVDRPPSIDGEEEHCASGQPHNGGGVGSDADWFSPRLPDLLGALRRQWLQRVTKWDWCSGYAMRRANGERIFDIRGGGLVDASGKRRCAMAEALDVRVVPHAGVWAGCPIACLEEWAREKQIAGFFLRFIEAVKLPGSPAPAWQPGEAYNVVVVGAGFDTGALRRSWPPGLRGYYEVEFPAVLTRKEALLRRANVELPAWLHRCGADLRDLADVETSLKAAGTDFEVPTLIIAEVVLAYMEPGEGDALAAWAAGRFSNCLFGMYEQIGPYDPFGRFMRRHFLQRQCPLRSLLARPDIAAQRARFCSFPRVDAADMTSILSATPSEELARVSGLEPFDEYEEFHLKCTHYFCLAAMSGRCCNARTIWPNAGKSPSRPALEVPVHKLHELGISRFGLTASYAAGHLVVCGGHGTYDSSVSETHGRQTSVLCRKLDPTGSAAPQGKVSQPFQHVGDHKAAMYCSATAVGSKVLLFGGRLGPHQPTNSLAVLETSERNERAGCNLRLEAVDIVAGPAARWRHSATHVRIGSRDVLVVLGGRGTDAKTFSLDEGWLLDCDELSWKCCPIFATDGSLPCARHSHAAAAIASQGLLMICGGLDASEELLGDAWILQRDDDRDSFAWRRSTSPLPRPRYGHHLHVFRGFHIVVGGIVSWLL</sequence>